<protein>
    <recommendedName>
        <fullName evidence="4">AB hydrolase-1 domain-containing protein</fullName>
    </recommendedName>
</protein>
<dbReference type="GO" id="GO:0034338">
    <property type="term" value="F:short-chain carboxylesterase activity"/>
    <property type="evidence" value="ECO:0007669"/>
    <property type="project" value="TreeGrafter"/>
</dbReference>
<keyword evidence="3" id="KW-1133">Transmembrane helix</keyword>
<feature type="transmembrane region" description="Helical" evidence="3">
    <location>
        <begin position="214"/>
        <end position="236"/>
    </location>
</feature>
<dbReference type="InterPro" id="IPR000073">
    <property type="entry name" value="AB_hydrolase_1"/>
</dbReference>
<comment type="similarity">
    <text evidence="1">Belongs to the AB hydrolase superfamily. AB hydrolase 4 family.</text>
</comment>
<sequence>MAKLSLTSISTLISPVRRRHRPPHSSLQTTTTTTTMPDQHTLHPSLEIIGGARDLFLPAFNSLHRPYSPFPLLGNNRHVETIFASFFRATPDVRLKRECLRTKDDGAVALDWVSGDHQILPPNSPVLILLPGLTGGSEDSYVRHMLIKARNKGWRVVVFNSRGCGNSPVTTPKFYSASFIGDMREVVQHVGTRYPNANLYAVGWSLGANILVNYLAQFLLVNMVMHIVVVFTYFPLIPTNTFQVRGTFMEKMLLFSSTLEKTVEVEGFIIRNQCEMGASIGSWRGHYWDVEESQTITGAVSLCNPFNLVIADEDFRKGFNVVYDRALTNALRKTLKNHAILFEDMGGEYNIPLAANAKSVRDFDEGLTRVSFGFKSVDDYYSNSSSSESIKHVRTPLLCIQVPCMNAYLVLGEGFTGSVDVSLTCNHNLTYLKQLRTGLVVVFIHYKALIALPLMIQLLQLGEFLVKISRNSLVGPRVSKLTRNSQPAACPKFADFWENPNCLLIVTPKGGHLGWIAGGEAPLGAPWTDTIVMDFLEYLRSGAYKAPASHSGTEGEQHSTEAMHHLKL</sequence>
<feature type="region of interest" description="Disordered" evidence="2">
    <location>
        <begin position="15"/>
        <end position="39"/>
    </location>
</feature>
<keyword evidence="6" id="KW-1185">Reference proteome</keyword>
<proteinExistence type="inferred from homology"/>
<gene>
    <name evidence="5" type="ORF">DKX38_004715</name>
</gene>
<evidence type="ECO:0000256" key="3">
    <source>
        <dbReference type="SAM" id="Phobius"/>
    </source>
</evidence>
<dbReference type="PANTHER" id="PTHR10794">
    <property type="entry name" value="ABHYDROLASE DOMAIN-CONTAINING PROTEIN"/>
    <property type="match status" value="1"/>
</dbReference>
<keyword evidence="3" id="KW-0472">Membrane</keyword>
<evidence type="ECO:0000256" key="1">
    <source>
        <dbReference type="ARBA" id="ARBA00010884"/>
    </source>
</evidence>
<evidence type="ECO:0000259" key="4">
    <source>
        <dbReference type="Pfam" id="PF00561"/>
    </source>
</evidence>
<dbReference type="AlphaFoldDB" id="A0A5N5NDY4"/>
<accession>A0A5N5NDY4</accession>
<name>A0A5N5NDY4_9ROSI</name>
<dbReference type="SUPFAM" id="SSF53474">
    <property type="entry name" value="alpha/beta-Hydrolases"/>
    <property type="match status" value="1"/>
</dbReference>
<dbReference type="InterPro" id="IPR029058">
    <property type="entry name" value="AB_hydrolase_fold"/>
</dbReference>
<evidence type="ECO:0000256" key="2">
    <source>
        <dbReference type="SAM" id="MobiDB-lite"/>
    </source>
</evidence>
<dbReference type="Proteomes" id="UP000326939">
    <property type="component" value="Chromosome 3"/>
</dbReference>
<feature type="region of interest" description="Disordered" evidence="2">
    <location>
        <begin position="549"/>
        <end position="568"/>
    </location>
</feature>
<reference evidence="6" key="1">
    <citation type="journal article" date="2019" name="Gigascience">
        <title>De novo genome assembly of the endangered Acer yangbiense, a plant species with extremely small populations endemic to Yunnan Province, China.</title>
        <authorList>
            <person name="Yang J."/>
            <person name="Wariss H.M."/>
            <person name="Tao L."/>
            <person name="Zhang R."/>
            <person name="Yun Q."/>
            <person name="Hollingsworth P."/>
            <person name="Dao Z."/>
            <person name="Luo G."/>
            <person name="Guo H."/>
            <person name="Ma Y."/>
            <person name="Sun W."/>
        </authorList>
    </citation>
    <scope>NUCLEOTIDE SEQUENCE [LARGE SCALE GENOMIC DNA]</scope>
    <source>
        <strain evidence="6">cv. br00</strain>
    </source>
</reference>
<dbReference type="Gene3D" id="3.40.50.1820">
    <property type="entry name" value="alpha/beta hydrolase"/>
    <property type="match status" value="1"/>
</dbReference>
<evidence type="ECO:0000313" key="5">
    <source>
        <dbReference type="EMBL" id="KAB5564661.1"/>
    </source>
</evidence>
<dbReference type="Pfam" id="PF00561">
    <property type="entry name" value="Abhydrolase_1"/>
    <property type="match status" value="1"/>
</dbReference>
<organism evidence="5 6">
    <name type="scientific">Salix brachista</name>
    <dbReference type="NCBI Taxonomy" id="2182728"/>
    <lineage>
        <taxon>Eukaryota</taxon>
        <taxon>Viridiplantae</taxon>
        <taxon>Streptophyta</taxon>
        <taxon>Embryophyta</taxon>
        <taxon>Tracheophyta</taxon>
        <taxon>Spermatophyta</taxon>
        <taxon>Magnoliopsida</taxon>
        <taxon>eudicotyledons</taxon>
        <taxon>Gunneridae</taxon>
        <taxon>Pentapetalae</taxon>
        <taxon>rosids</taxon>
        <taxon>fabids</taxon>
        <taxon>Malpighiales</taxon>
        <taxon>Salicaceae</taxon>
        <taxon>Saliceae</taxon>
        <taxon>Salix</taxon>
    </lineage>
</organism>
<feature type="domain" description="AB hydrolase-1" evidence="4">
    <location>
        <begin position="125"/>
        <end position="230"/>
    </location>
</feature>
<comment type="caution">
    <text evidence="5">The sequence shown here is derived from an EMBL/GenBank/DDBJ whole genome shotgun (WGS) entry which is preliminary data.</text>
</comment>
<dbReference type="PANTHER" id="PTHR10794:SF84">
    <property type="entry name" value="ESTERASE_LIPASE_THIOESTERASE FAMILY PROTEIN"/>
    <property type="match status" value="1"/>
</dbReference>
<dbReference type="EMBL" id="VDCV01000003">
    <property type="protein sequence ID" value="KAB5564661.1"/>
    <property type="molecule type" value="Genomic_DNA"/>
</dbReference>
<evidence type="ECO:0000313" key="6">
    <source>
        <dbReference type="Proteomes" id="UP000326939"/>
    </source>
</evidence>
<dbReference type="InterPro" id="IPR050960">
    <property type="entry name" value="AB_hydrolase_4_sf"/>
</dbReference>
<feature type="compositionally biased region" description="Basic and acidic residues" evidence="2">
    <location>
        <begin position="553"/>
        <end position="568"/>
    </location>
</feature>
<dbReference type="GO" id="GO:0047372">
    <property type="term" value="F:monoacylglycerol lipase activity"/>
    <property type="evidence" value="ECO:0007669"/>
    <property type="project" value="TreeGrafter"/>
</dbReference>
<feature type="transmembrane region" description="Helical" evidence="3">
    <location>
        <begin position="439"/>
        <end position="459"/>
    </location>
</feature>
<feature type="compositionally biased region" description="Low complexity" evidence="2">
    <location>
        <begin position="24"/>
        <end position="35"/>
    </location>
</feature>
<keyword evidence="3" id="KW-0812">Transmembrane</keyword>